<evidence type="ECO:0000313" key="2">
    <source>
        <dbReference type="EMBL" id="CAG13077.1"/>
    </source>
</evidence>
<name>Q4REV5_TETNG</name>
<accession>Q4REV5</accession>
<dbReference type="KEGG" id="tng:GSTEN00035594G001"/>
<feature type="signal peptide" evidence="1">
    <location>
        <begin position="1"/>
        <end position="34"/>
    </location>
</feature>
<dbReference type="EMBL" id="CAAE01015122">
    <property type="protein sequence ID" value="CAG13077.1"/>
    <property type="molecule type" value="Genomic_DNA"/>
</dbReference>
<protein>
    <submittedName>
        <fullName evidence="2">(spotted green pufferfish) hypothetical protein</fullName>
    </submittedName>
</protein>
<sequence>MLKKMIRGAPMGSPTLFWALTLSAFTICILSACGESKCASIPLFFLVNGPNVEQ</sequence>
<organism evidence="2">
    <name type="scientific">Tetraodon nigroviridis</name>
    <name type="common">Spotted green pufferfish</name>
    <name type="synonym">Chelonodon nigroviridis</name>
    <dbReference type="NCBI Taxonomy" id="99883"/>
    <lineage>
        <taxon>Eukaryota</taxon>
        <taxon>Metazoa</taxon>
        <taxon>Chordata</taxon>
        <taxon>Craniata</taxon>
        <taxon>Vertebrata</taxon>
        <taxon>Euteleostomi</taxon>
        <taxon>Actinopterygii</taxon>
        <taxon>Neopterygii</taxon>
        <taxon>Teleostei</taxon>
        <taxon>Neoteleostei</taxon>
        <taxon>Acanthomorphata</taxon>
        <taxon>Eupercaria</taxon>
        <taxon>Tetraodontiformes</taxon>
        <taxon>Tetradontoidea</taxon>
        <taxon>Tetraodontidae</taxon>
        <taxon>Tetraodon</taxon>
    </lineage>
</organism>
<feature type="chain" id="PRO_5004242960" evidence="1">
    <location>
        <begin position="35"/>
        <end position="54"/>
    </location>
</feature>
<comment type="caution">
    <text evidence="2">The sequence shown here is derived from an EMBL/GenBank/DDBJ whole genome shotgun (WGS) entry which is preliminary data.</text>
</comment>
<gene>
    <name evidence="2" type="ORF">GSTENG00035594001</name>
</gene>
<proteinExistence type="predicted"/>
<reference evidence="2" key="2">
    <citation type="submission" date="2004-02" db="EMBL/GenBank/DDBJ databases">
        <authorList>
            <consortium name="Genoscope"/>
            <consortium name="Whitehead Institute Centre for Genome Research"/>
        </authorList>
    </citation>
    <scope>NUCLEOTIDE SEQUENCE</scope>
</reference>
<evidence type="ECO:0000256" key="1">
    <source>
        <dbReference type="SAM" id="SignalP"/>
    </source>
</evidence>
<reference evidence="2" key="1">
    <citation type="journal article" date="2004" name="Nature">
        <title>Genome duplication in the teleost fish Tetraodon nigroviridis reveals the early vertebrate proto-karyotype.</title>
        <authorList>
            <person name="Jaillon O."/>
            <person name="Aury J.-M."/>
            <person name="Brunet F."/>
            <person name="Petit J.-L."/>
            <person name="Stange-Thomann N."/>
            <person name="Mauceli E."/>
            <person name="Bouneau L."/>
            <person name="Fischer C."/>
            <person name="Ozouf-Costaz C."/>
            <person name="Bernot A."/>
            <person name="Nicaud S."/>
            <person name="Jaffe D."/>
            <person name="Fisher S."/>
            <person name="Lutfalla G."/>
            <person name="Dossat C."/>
            <person name="Segurens B."/>
            <person name="Dasilva C."/>
            <person name="Salanoubat M."/>
            <person name="Levy M."/>
            <person name="Boudet N."/>
            <person name="Castellano S."/>
            <person name="Anthouard V."/>
            <person name="Jubin C."/>
            <person name="Castelli V."/>
            <person name="Katinka M."/>
            <person name="Vacherie B."/>
            <person name="Biemont C."/>
            <person name="Skalli Z."/>
            <person name="Cattolico L."/>
            <person name="Poulain J."/>
            <person name="De Berardinis V."/>
            <person name="Cruaud C."/>
            <person name="Duprat S."/>
            <person name="Brottier P."/>
            <person name="Coutanceau J.-P."/>
            <person name="Gouzy J."/>
            <person name="Parra G."/>
            <person name="Lardier G."/>
            <person name="Chapple C."/>
            <person name="McKernan K.J."/>
            <person name="McEwan P."/>
            <person name="Bosak S."/>
            <person name="Kellis M."/>
            <person name="Volff J.-N."/>
            <person name="Guigo R."/>
            <person name="Zody M.C."/>
            <person name="Mesirov J."/>
            <person name="Lindblad-Toh K."/>
            <person name="Birren B."/>
            <person name="Nusbaum C."/>
            <person name="Kahn D."/>
            <person name="Robinson-Rechavi M."/>
            <person name="Laudet V."/>
            <person name="Schachter V."/>
            <person name="Quetier F."/>
            <person name="Saurin W."/>
            <person name="Scarpelli C."/>
            <person name="Wincker P."/>
            <person name="Lander E.S."/>
            <person name="Weissenbach J."/>
            <person name="Roest Crollius H."/>
        </authorList>
    </citation>
    <scope>NUCLEOTIDE SEQUENCE [LARGE SCALE GENOMIC DNA]</scope>
</reference>
<dbReference type="PROSITE" id="PS51257">
    <property type="entry name" value="PROKAR_LIPOPROTEIN"/>
    <property type="match status" value="1"/>
</dbReference>
<dbReference type="AlphaFoldDB" id="Q4REV5"/>
<keyword evidence="1" id="KW-0732">Signal</keyword>